<dbReference type="Gene3D" id="3.40.50.720">
    <property type="entry name" value="NAD(P)-binding Rossmann-like Domain"/>
    <property type="match status" value="1"/>
</dbReference>
<dbReference type="FunFam" id="3.40.50.720:FF:000149">
    <property type="entry name" value="15-hydroxyprostaglandin dehydrogenase [NAD(+)]"/>
    <property type="match status" value="1"/>
</dbReference>
<evidence type="ECO:0000256" key="3">
    <source>
        <dbReference type="RuleBase" id="RU000363"/>
    </source>
</evidence>
<dbReference type="PRINTS" id="PR01169">
    <property type="entry name" value="CERATITISADH"/>
</dbReference>
<evidence type="ECO:0000256" key="1">
    <source>
        <dbReference type="ARBA" id="ARBA00006484"/>
    </source>
</evidence>
<dbReference type="SUPFAM" id="SSF51735">
    <property type="entry name" value="NAD(P)-binding Rossmann-fold domains"/>
    <property type="match status" value="1"/>
</dbReference>
<keyword evidence="2" id="KW-0560">Oxidoreductase</keyword>
<keyword evidence="5" id="KW-1185">Reference proteome</keyword>
<accession>A0A1A9VIR4</accession>
<evidence type="ECO:0000256" key="2">
    <source>
        <dbReference type="ARBA" id="ARBA00023002"/>
    </source>
</evidence>
<dbReference type="VEuPathDB" id="VectorBase:GAUT038801"/>
<sequence>MDLKDKNVIYIGGFGGIGQKCLQTFLKREIKNLIVCDLHDNKEVLRSLRDSYSYSNIFYIPIDVTKNESIEEAYKLAAKKVNKFDVVVNGCGLMNDSFIDLTIDINLRGVIHSTLKALEYMDASKGGRGGVIANISSVVGLQPNGMFAIYSAAKCGLTAFTCSLAYPLYYKYTGVSLITLCPGFTDTTLLDSVRGKETLTEYAEPLAVAFAKVKRQTPEICAEMIVKAVEISKNGNVWMLDNGEMTEIEFKTFWKPKLNTQRE</sequence>
<dbReference type="STRING" id="7395.A0A1A9VIR4"/>
<evidence type="ECO:0008006" key="6">
    <source>
        <dbReference type="Google" id="ProtNLM"/>
    </source>
</evidence>
<evidence type="ECO:0000313" key="5">
    <source>
        <dbReference type="Proteomes" id="UP000078200"/>
    </source>
</evidence>
<dbReference type="InterPro" id="IPR002426">
    <property type="entry name" value="ADH_Ceratitis-type"/>
</dbReference>
<dbReference type="GO" id="GO:0005737">
    <property type="term" value="C:cytoplasm"/>
    <property type="evidence" value="ECO:0007669"/>
    <property type="project" value="TreeGrafter"/>
</dbReference>
<organism evidence="4 5">
    <name type="scientific">Glossina austeni</name>
    <name type="common">Savannah tsetse fly</name>
    <dbReference type="NCBI Taxonomy" id="7395"/>
    <lineage>
        <taxon>Eukaryota</taxon>
        <taxon>Metazoa</taxon>
        <taxon>Ecdysozoa</taxon>
        <taxon>Arthropoda</taxon>
        <taxon>Hexapoda</taxon>
        <taxon>Insecta</taxon>
        <taxon>Pterygota</taxon>
        <taxon>Neoptera</taxon>
        <taxon>Endopterygota</taxon>
        <taxon>Diptera</taxon>
        <taxon>Brachycera</taxon>
        <taxon>Muscomorpha</taxon>
        <taxon>Hippoboscoidea</taxon>
        <taxon>Glossinidae</taxon>
        <taxon>Glossina</taxon>
    </lineage>
</organism>
<dbReference type="AlphaFoldDB" id="A0A1A9VIR4"/>
<comment type="similarity">
    <text evidence="1 3">Belongs to the short-chain dehydrogenases/reductases (SDR) family.</text>
</comment>
<reference evidence="4" key="1">
    <citation type="submission" date="2020-05" db="UniProtKB">
        <authorList>
            <consortium name="EnsemblMetazoa"/>
        </authorList>
    </citation>
    <scope>IDENTIFICATION</scope>
    <source>
        <strain evidence="4">TTRI</strain>
    </source>
</reference>
<dbReference type="GO" id="GO:0004022">
    <property type="term" value="F:alcohol dehydrogenase (NAD+) activity"/>
    <property type="evidence" value="ECO:0007669"/>
    <property type="project" value="InterPro"/>
</dbReference>
<dbReference type="Pfam" id="PF00106">
    <property type="entry name" value="adh_short"/>
    <property type="match status" value="1"/>
</dbReference>
<name>A0A1A9VIR4_GLOAU</name>
<dbReference type="PRINTS" id="PR00080">
    <property type="entry name" value="SDRFAMILY"/>
</dbReference>
<dbReference type="InterPro" id="IPR036291">
    <property type="entry name" value="NAD(P)-bd_dom_sf"/>
</dbReference>
<dbReference type="EnsemblMetazoa" id="GAUT038801-RA">
    <property type="protein sequence ID" value="GAUT038801-PA"/>
    <property type="gene ID" value="GAUT038801"/>
</dbReference>
<dbReference type="Proteomes" id="UP000078200">
    <property type="component" value="Unassembled WGS sequence"/>
</dbReference>
<evidence type="ECO:0000313" key="4">
    <source>
        <dbReference type="EnsemblMetazoa" id="GAUT038801-PA"/>
    </source>
</evidence>
<dbReference type="PANTHER" id="PTHR44229">
    <property type="entry name" value="15-HYDROXYPROSTAGLANDIN DEHYDROGENASE [NAD(+)]"/>
    <property type="match status" value="1"/>
</dbReference>
<dbReference type="PRINTS" id="PR01167">
    <property type="entry name" value="INSADHFAMILY"/>
</dbReference>
<protein>
    <recommendedName>
        <fullName evidence="6">Alcohol dehydrogenase</fullName>
    </recommendedName>
</protein>
<proteinExistence type="inferred from homology"/>
<dbReference type="PANTHER" id="PTHR44229:SF8">
    <property type="entry name" value="ALCOHOL DEHYDROGENASE-RELATED"/>
    <property type="match status" value="1"/>
</dbReference>
<dbReference type="InterPro" id="IPR002347">
    <property type="entry name" value="SDR_fam"/>
</dbReference>